<keyword evidence="1" id="KW-0732">Signal</keyword>
<gene>
    <name evidence="2" type="ORF">Q4521_15570</name>
</gene>
<protein>
    <submittedName>
        <fullName evidence="2">Uncharacterized protein</fullName>
    </submittedName>
</protein>
<proteinExistence type="predicted"/>
<feature type="chain" id="PRO_5044015320" evidence="1">
    <location>
        <begin position="22"/>
        <end position="113"/>
    </location>
</feature>
<evidence type="ECO:0000313" key="3">
    <source>
        <dbReference type="Proteomes" id="UP001169760"/>
    </source>
</evidence>
<name>A0AAW7X8E9_9GAMM</name>
<dbReference type="EMBL" id="JAUOPB010000011">
    <property type="protein sequence ID" value="MDO6423902.1"/>
    <property type="molecule type" value="Genomic_DNA"/>
</dbReference>
<dbReference type="AlphaFoldDB" id="A0AAW7X8E9"/>
<sequence length="113" mass="12629">MKYKLISAMALTLGCVANANAYEKIFEWNDPIQGNYPAECSAAKTYGTGGGGPGYIYYYDEFTVNCPLHPTLKVGVEKSWSSSQGNRCDRVTVNNSAYTTSWNDCNNWRVYKK</sequence>
<feature type="signal peptide" evidence="1">
    <location>
        <begin position="1"/>
        <end position="21"/>
    </location>
</feature>
<organism evidence="2 3">
    <name type="scientific">Saccharophagus degradans</name>
    <dbReference type="NCBI Taxonomy" id="86304"/>
    <lineage>
        <taxon>Bacteria</taxon>
        <taxon>Pseudomonadati</taxon>
        <taxon>Pseudomonadota</taxon>
        <taxon>Gammaproteobacteria</taxon>
        <taxon>Cellvibrionales</taxon>
        <taxon>Cellvibrionaceae</taxon>
        <taxon>Saccharophagus</taxon>
    </lineage>
</organism>
<dbReference type="PROSITE" id="PS51257">
    <property type="entry name" value="PROKAR_LIPOPROTEIN"/>
    <property type="match status" value="1"/>
</dbReference>
<evidence type="ECO:0000313" key="2">
    <source>
        <dbReference type="EMBL" id="MDO6423902.1"/>
    </source>
</evidence>
<dbReference type="Proteomes" id="UP001169760">
    <property type="component" value="Unassembled WGS sequence"/>
</dbReference>
<comment type="caution">
    <text evidence="2">The sequence shown here is derived from an EMBL/GenBank/DDBJ whole genome shotgun (WGS) entry which is preliminary data.</text>
</comment>
<dbReference type="RefSeq" id="WP_280946969.1">
    <property type="nucleotide sequence ID" value="NZ_CP123764.1"/>
</dbReference>
<reference evidence="2" key="1">
    <citation type="submission" date="2023-07" db="EMBL/GenBank/DDBJ databases">
        <title>Genome content predicts the carbon catabolic preferences of heterotrophic bacteria.</title>
        <authorList>
            <person name="Gralka M."/>
        </authorList>
    </citation>
    <scope>NUCLEOTIDE SEQUENCE</scope>
    <source>
        <strain evidence="2">I3M17_2</strain>
    </source>
</reference>
<evidence type="ECO:0000256" key="1">
    <source>
        <dbReference type="SAM" id="SignalP"/>
    </source>
</evidence>
<accession>A0AAW7X8E9</accession>